<feature type="chain" id="PRO_5030936008" evidence="1">
    <location>
        <begin position="17"/>
        <end position="182"/>
    </location>
</feature>
<keyword evidence="1" id="KW-0732">Signal</keyword>
<reference evidence="2" key="1">
    <citation type="submission" date="2021-01" db="EMBL/GenBank/DDBJ databases">
        <authorList>
            <person name="Corre E."/>
            <person name="Pelletier E."/>
            <person name="Niang G."/>
            <person name="Scheremetjew M."/>
            <person name="Finn R."/>
            <person name="Kale V."/>
            <person name="Holt S."/>
            <person name="Cochrane G."/>
            <person name="Meng A."/>
            <person name="Brown T."/>
            <person name="Cohen L."/>
        </authorList>
    </citation>
    <scope>NUCLEOTIDE SEQUENCE</scope>
    <source>
        <strain evidence="2">CCMP281</strain>
    </source>
</reference>
<proteinExistence type="predicted"/>
<dbReference type="AlphaFoldDB" id="A0A7S3AT25"/>
<gene>
    <name evidence="2" type="ORF">HERI1096_LOCUS13180</name>
</gene>
<evidence type="ECO:0000313" key="2">
    <source>
        <dbReference type="EMBL" id="CAE0112520.1"/>
    </source>
</evidence>
<organism evidence="2">
    <name type="scientific">Haptolina ericina</name>
    <dbReference type="NCBI Taxonomy" id="156174"/>
    <lineage>
        <taxon>Eukaryota</taxon>
        <taxon>Haptista</taxon>
        <taxon>Haptophyta</taxon>
        <taxon>Prymnesiophyceae</taxon>
        <taxon>Prymnesiales</taxon>
        <taxon>Prymnesiaceae</taxon>
        <taxon>Haptolina</taxon>
    </lineage>
</organism>
<accession>A0A7S3AT25</accession>
<dbReference type="EMBL" id="HBHX01023712">
    <property type="protein sequence ID" value="CAE0112520.1"/>
    <property type="molecule type" value="Transcribed_RNA"/>
</dbReference>
<evidence type="ECO:0000256" key="1">
    <source>
        <dbReference type="SAM" id="SignalP"/>
    </source>
</evidence>
<feature type="signal peptide" evidence="1">
    <location>
        <begin position="1"/>
        <end position="16"/>
    </location>
</feature>
<name>A0A7S3AT25_9EUKA</name>
<protein>
    <submittedName>
        <fullName evidence="2">Uncharacterized protein</fullName>
    </submittedName>
</protein>
<sequence>MARFFLLAAVLAVAAGFQSPVSQLSRSKVAVTRAAPAQIAMAEDGEKATVIGAAAVGGIVGVYLFHELSTGVLLAAVLAYGATLSNSFGEAAKSAGSAATKVYSKTLELNEQYDVLPKAKGALDTVSTAAGNLNENYGITSKIDEKLKLSQAVDKLTEKVEDVKSTVTSKVDDLKSKASSTD</sequence>